<protein>
    <recommendedName>
        <fullName evidence="4">Invasion protein IalB</fullName>
    </recommendedName>
</protein>
<accession>A0ABS6IJZ7</accession>
<evidence type="ECO:0000256" key="1">
    <source>
        <dbReference type="SAM" id="SignalP"/>
    </source>
</evidence>
<dbReference type="EMBL" id="JAHOPB010000001">
    <property type="protein sequence ID" value="MBU8874204.1"/>
    <property type="molecule type" value="Genomic_DNA"/>
</dbReference>
<feature type="signal peptide" evidence="1">
    <location>
        <begin position="1"/>
        <end position="24"/>
    </location>
</feature>
<reference evidence="2 3" key="1">
    <citation type="submission" date="2021-06" db="EMBL/GenBank/DDBJ databases">
        <authorList>
            <person name="Lee D.H."/>
        </authorList>
    </citation>
    <scope>NUCLEOTIDE SEQUENCE [LARGE SCALE GENOMIC DNA]</scope>
    <source>
        <strain evidence="2 3">MMS21-HV4-11</strain>
    </source>
</reference>
<evidence type="ECO:0000313" key="2">
    <source>
        <dbReference type="EMBL" id="MBU8874204.1"/>
    </source>
</evidence>
<proteinExistence type="predicted"/>
<gene>
    <name evidence="2" type="ORF">KQ910_10550</name>
</gene>
<evidence type="ECO:0000313" key="3">
    <source>
        <dbReference type="Proteomes" id="UP000727907"/>
    </source>
</evidence>
<sequence>MKRYALVAAGLSAAALTLSLPAASQDQPPDKWVTSCTMEGGKDCGVQATIDGNSLLGQFLVMRYSAAYNKLSVVGDGQGVRASVQVDSNPFISTSTCGQGICQFDDYKSGQLLQQMRTGRRITVQLQLQGTEAGPFDQTLNGFDAQLQRALAAQRGP</sequence>
<keyword evidence="3" id="KW-1185">Reference proteome</keyword>
<name>A0ABS6IJZ7_9HYPH</name>
<comment type="caution">
    <text evidence="2">The sequence shown here is derived from an EMBL/GenBank/DDBJ whole genome shotgun (WGS) entry which is preliminary data.</text>
</comment>
<feature type="chain" id="PRO_5046778982" description="Invasion protein IalB" evidence="1">
    <location>
        <begin position="25"/>
        <end position="157"/>
    </location>
</feature>
<evidence type="ECO:0008006" key="4">
    <source>
        <dbReference type="Google" id="ProtNLM"/>
    </source>
</evidence>
<organism evidence="2 3">
    <name type="scientific">Reyranella humidisoli</name>
    <dbReference type="NCBI Taxonomy" id="2849149"/>
    <lineage>
        <taxon>Bacteria</taxon>
        <taxon>Pseudomonadati</taxon>
        <taxon>Pseudomonadota</taxon>
        <taxon>Alphaproteobacteria</taxon>
        <taxon>Hyphomicrobiales</taxon>
        <taxon>Reyranellaceae</taxon>
        <taxon>Reyranella</taxon>
    </lineage>
</organism>
<dbReference type="Proteomes" id="UP000727907">
    <property type="component" value="Unassembled WGS sequence"/>
</dbReference>
<keyword evidence="1" id="KW-0732">Signal</keyword>
<dbReference type="RefSeq" id="WP_216959327.1">
    <property type="nucleotide sequence ID" value="NZ_JAHOPB010000001.1"/>
</dbReference>